<organism evidence="1 2">
    <name type="scientific">Pontibacter locisalis</name>
    <dbReference type="NCBI Taxonomy" id="1719035"/>
    <lineage>
        <taxon>Bacteria</taxon>
        <taxon>Pseudomonadati</taxon>
        <taxon>Bacteroidota</taxon>
        <taxon>Cytophagia</taxon>
        <taxon>Cytophagales</taxon>
        <taxon>Hymenobacteraceae</taxon>
        <taxon>Pontibacter</taxon>
    </lineage>
</organism>
<evidence type="ECO:0000313" key="1">
    <source>
        <dbReference type="EMBL" id="MFD2515443.1"/>
    </source>
</evidence>
<sequence length="248" mass="28916">MHVHYTLLFTWLFLSVIAFQKVQAQKKEIREEHAVWEAAFGNFRVSEHQSVYVDLHHIKGSFTVARIGLTQHLSHNISATGGYSFAWLTVPGADSDALKRHEHRPWLQVVAPARLTQNLNLSTRFRYDMRYKQRVENATLQSAYDFSQRLRLQEILRLNLPSLKTGESMPYLALSNEVMLNVGRNVTHNLFDQNRLGLMAGLEWPKIRLQAGYINRFVQSASVPNRYTSNHNYTIWLFYSLDLRKQQE</sequence>
<dbReference type="InterPro" id="IPR019619">
    <property type="entry name" value="DUF2490"/>
</dbReference>
<dbReference type="RefSeq" id="WP_377510180.1">
    <property type="nucleotide sequence ID" value="NZ_JBHULU010000021.1"/>
</dbReference>
<accession>A0ABW5IPR4</accession>
<dbReference type="EMBL" id="JBHULU010000021">
    <property type="protein sequence ID" value="MFD2515443.1"/>
    <property type="molecule type" value="Genomic_DNA"/>
</dbReference>
<protein>
    <submittedName>
        <fullName evidence="1">DUF2490 domain-containing protein</fullName>
    </submittedName>
</protein>
<gene>
    <name evidence="1" type="ORF">ACFSRY_16340</name>
</gene>
<comment type="caution">
    <text evidence="1">The sequence shown here is derived from an EMBL/GenBank/DDBJ whole genome shotgun (WGS) entry which is preliminary data.</text>
</comment>
<reference evidence="2" key="1">
    <citation type="journal article" date="2019" name="Int. J. Syst. Evol. Microbiol.">
        <title>The Global Catalogue of Microorganisms (GCM) 10K type strain sequencing project: providing services to taxonomists for standard genome sequencing and annotation.</title>
        <authorList>
            <consortium name="The Broad Institute Genomics Platform"/>
            <consortium name="The Broad Institute Genome Sequencing Center for Infectious Disease"/>
            <person name="Wu L."/>
            <person name="Ma J."/>
        </authorList>
    </citation>
    <scope>NUCLEOTIDE SEQUENCE [LARGE SCALE GENOMIC DNA]</scope>
    <source>
        <strain evidence="2">KCTC 42498</strain>
    </source>
</reference>
<name>A0ABW5IPR4_9BACT</name>
<keyword evidence="2" id="KW-1185">Reference proteome</keyword>
<proteinExistence type="predicted"/>
<dbReference type="Proteomes" id="UP001597544">
    <property type="component" value="Unassembled WGS sequence"/>
</dbReference>
<dbReference type="Pfam" id="PF10677">
    <property type="entry name" value="DUF2490"/>
    <property type="match status" value="1"/>
</dbReference>
<evidence type="ECO:0000313" key="2">
    <source>
        <dbReference type="Proteomes" id="UP001597544"/>
    </source>
</evidence>